<evidence type="ECO:0000313" key="2">
    <source>
        <dbReference type="Proteomes" id="UP000195221"/>
    </source>
</evidence>
<dbReference type="InterPro" id="IPR003615">
    <property type="entry name" value="HNH_nuc"/>
</dbReference>
<dbReference type="PANTHER" id="PTHR37827">
    <property type="entry name" value="TUDOR DOMAIN-CONTAINING PROTEIN"/>
    <property type="match status" value="1"/>
</dbReference>
<proteinExistence type="predicted"/>
<organism evidence="1 2">
    <name type="scientific">Caballeronia sordidicola</name>
    <name type="common">Burkholderia sordidicola</name>
    <dbReference type="NCBI Taxonomy" id="196367"/>
    <lineage>
        <taxon>Bacteria</taxon>
        <taxon>Pseudomonadati</taxon>
        <taxon>Pseudomonadota</taxon>
        <taxon>Betaproteobacteria</taxon>
        <taxon>Burkholderiales</taxon>
        <taxon>Burkholderiaceae</taxon>
        <taxon>Caballeronia</taxon>
    </lineage>
</organism>
<dbReference type="AlphaFoldDB" id="A0A242MMS8"/>
<sequence length="107" mass="12094">MAKRVPEPWYKPPAADGSCALCGRAVPASQRDEHHLVPKSKGGKDVAVLHRVCHRQLHALFSEGQLAKEYSTVQALLANDDVRKFVDWVRTKPPGFYERTRRSSTKR</sequence>
<dbReference type="Gene3D" id="1.10.30.50">
    <property type="match status" value="1"/>
</dbReference>
<comment type="caution">
    <text evidence="1">The sequence shown here is derived from an EMBL/GenBank/DDBJ whole genome shotgun (WGS) entry which is preliminary data.</text>
</comment>
<dbReference type="PANTHER" id="PTHR37827:SF1">
    <property type="entry name" value="HNH DOMAIN-CONTAINING PROTEIN"/>
    <property type="match status" value="1"/>
</dbReference>
<name>A0A242MMS8_CABSO</name>
<dbReference type="RefSeq" id="WP_062171614.1">
    <property type="nucleotide sequence ID" value="NZ_MSRG01000024.1"/>
</dbReference>
<protein>
    <recommendedName>
        <fullName evidence="3">HNH endonuclease</fullName>
    </recommendedName>
</protein>
<gene>
    <name evidence="1" type="ORF">PAMC26577_20200</name>
</gene>
<dbReference type="CDD" id="cd00085">
    <property type="entry name" value="HNHc"/>
    <property type="match status" value="1"/>
</dbReference>
<accession>A0A242MMS8</accession>
<evidence type="ECO:0000313" key="1">
    <source>
        <dbReference type="EMBL" id="OTP72626.1"/>
    </source>
</evidence>
<dbReference type="EMBL" id="NBTZ01000087">
    <property type="protein sequence ID" value="OTP72626.1"/>
    <property type="molecule type" value="Genomic_DNA"/>
</dbReference>
<dbReference type="Proteomes" id="UP000195221">
    <property type="component" value="Unassembled WGS sequence"/>
</dbReference>
<reference evidence="1 2" key="1">
    <citation type="submission" date="2017-03" db="EMBL/GenBank/DDBJ databases">
        <title>Genome analysis of strain PAMC 26577.</title>
        <authorList>
            <person name="Oh H.-M."/>
            <person name="Yang J.-A."/>
        </authorList>
    </citation>
    <scope>NUCLEOTIDE SEQUENCE [LARGE SCALE GENOMIC DNA]</scope>
    <source>
        <strain evidence="1 2">PAMC 26577</strain>
    </source>
</reference>
<evidence type="ECO:0008006" key="3">
    <source>
        <dbReference type="Google" id="ProtNLM"/>
    </source>
</evidence>